<dbReference type="Pfam" id="PF12937">
    <property type="entry name" value="F-box-like"/>
    <property type="match status" value="1"/>
</dbReference>
<protein>
    <recommendedName>
        <fullName evidence="1">F-box domain-containing protein</fullName>
    </recommendedName>
</protein>
<evidence type="ECO:0000313" key="3">
    <source>
        <dbReference type="Proteomes" id="UP000580250"/>
    </source>
</evidence>
<dbReference type="InterPro" id="IPR001810">
    <property type="entry name" value="F-box_dom"/>
</dbReference>
<proteinExistence type="predicted"/>
<feature type="domain" description="F-box" evidence="1">
    <location>
        <begin position="1"/>
        <end position="50"/>
    </location>
</feature>
<dbReference type="EMBL" id="CAJEWN010000118">
    <property type="protein sequence ID" value="CAD2166536.1"/>
    <property type="molecule type" value="Genomic_DNA"/>
</dbReference>
<dbReference type="AlphaFoldDB" id="A0A6V7UW12"/>
<gene>
    <name evidence="2" type="ORF">MENT_LOCUS17903</name>
</gene>
<comment type="caution">
    <text evidence="2">The sequence shown here is derived from an EMBL/GenBank/DDBJ whole genome shotgun (WGS) entry which is preliminary data.</text>
</comment>
<dbReference type="OrthoDB" id="5281164at2759"/>
<dbReference type="SUPFAM" id="SSF81383">
    <property type="entry name" value="F-box domain"/>
    <property type="match status" value="1"/>
</dbReference>
<name>A0A6V7UW12_MELEN</name>
<evidence type="ECO:0000259" key="1">
    <source>
        <dbReference type="PROSITE" id="PS50181"/>
    </source>
</evidence>
<sequence>MFSLPTEVQLDIFKFLNYEELCSIKQTNLYFRDFIYNFEGELAREEFEAIKIGYFSQFKKVPHKLIKSKENFDFAFFAEQHKEVNEQIEQKWSNGLQDPIRLYLADGGLISSKVIIWVTKVHNSERHRTILQLPTIIKNKNDIKLFIII</sequence>
<organism evidence="2 3">
    <name type="scientific">Meloidogyne enterolobii</name>
    <name type="common">Root-knot nematode worm</name>
    <name type="synonym">Meloidogyne mayaguensis</name>
    <dbReference type="NCBI Taxonomy" id="390850"/>
    <lineage>
        <taxon>Eukaryota</taxon>
        <taxon>Metazoa</taxon>
        <taxon>Ecdysozoa</taxon>
        <taxon>Nematoda</taxon>
        <taxon>Chromadorea</taxon>
        <taxon>Rhabditida</taxon>
        <taxon>Tylenchina</taxon>
        <taxon>Tylenchomorpha</taxon>
        <taxon>Tylenchoidea</taxon>
        <taxon>Meloidogynidae</taxon>
        <taxon>Meloidogyninae</taxon>
        <taxon>Meloidogyne</taxon>
    </lineage>
</organism>
<dbReference type="PROSITE" id="PS50181">
    <property type="entry name" value="FBOX"/>
    <property type="match status" value="1"/>
</dbReference>
<dbReference type="InterPro" id="IPR036047">
    <property type="entry name" value="F-box-like_dom_sf"/>
</dbReference>
<reference evidence="2 3" key="1">
    <citation type="submission" date="2020-08" db="EMBL/GenBank/DDBJ databases">
        <authorList>
            <person name="Koutsovoulos G."/>
            <person name="Danchin GJ E."/>
        </authorList>
    </citation>
    <scope>NUCLEOTIDE SEQUENCE [LARGE SCALE GENOMIC DNA]</scope>
</reference>
<accession>A0A6V7UW12</accession>
<dbReference type="Proteomes" id="UP000580250">
    <property type="component" value="Unassembled WGS sequence"/>
</dbReference>
<evidence type="ECO:0000313" key="2">
    <source>
        <dbReference type="EMBL" id="CAD2166536.1"/>
    </source>
</evidence>